<evidence type="ECO:0000256" key="2">
    <source>
        <dbReference type="SAM" id="Coils"/>
    </source>
</evidence>
<comment type="similarity">
    <text evidence="1">Belongs to the initiator RepB protein family.</text>
</comment>
<evidence type="ECO:0000313" key="4">
    <source>
        <dbReference type="EMBL" id="MEA5141279.1"/>
    </source>
</evidence>
<evidence type="ECO:0000313" key="5">
    <source>
        <dbReference type="Proteomes" id="UP001302949"/>
    </source>
</evidence>
<keyword evidence="2" id="KW-0175">Coiled coil</keyword>
<gene>
    <name evidence="4" type="ORF">VB248_19150</name>
</gene>
<dbReference type="RefSeq" id="WP_323298433.1">
    <property type="nucleotide sequence ID" value="NZ_JAYFUM010000025.1"/>
</dbReference>
<sequence>MNEEIEAGFSIEFFQNNPDYLIFNNPLANPKFIRRISKNESVSVDDIYTRKLFIEIASRLKPSHLFGMEQNESVCFTIHIKDFLERIGVTHKKGYNYLIESAEMLQTTLLKWREGKLEVSTTIISQMIHDEGSGKIQLFIVRDLAQKILEVNERENFSFLKENFFRLQNSQSIKLYPFFKSWLNKGFYEIDIERFKIQFEYNTSGYLKFSNLEKRVLIPAIEEINEKTDILITYQKKGTNLDKLRPKIVGLLFIIKLKQQAPRPEDDDSLKLIEFKSFLERQEPIEIKEEEVSNDNTYLYQLFKKINLIEKPEANTIEIEIDAYVEKNGRELVEDCFNALIDKKVAVRSMAYFSTKNIFEQHQGYSKQKKKKVEEKQQKIKQEAEKASRYEELKRLVILFKEAELNYFERRYEILNEINKQHLINEMFEAGRNSEWYFDENRQPTQIARQQMGMLFSLRDMYNPYNRLEKFQYWMNKEGKEFELTDEITQLLNY</sequence>
<proteinExistence type="inferred from homology"/>
<dbReference type="EMBL" id="JAYFUM010000025">
    <property type="protein sequence ID" value="MEA5141279.1"/>
    <property type="molecule type" value="Genomic_DNA"/>
</dbReference>
<dbReference type="InterPro" id="IPR036390">
    <property type="entry name" value="WH_DNA-bd_sf"/>
</dbReference>
<dbReference type="Pfam" id="PF01051">
    <property type="entry name" value="Rep3_N"/>
    <property type="match status" value="1"/>
</dbReference>
<dbReference type="InterPro" id="IPR036388">
    <property type="entry name" value="WH-like_DNA-bd_sf"/>
</dbReference>
<evidence type="ECO:0000259" key="3">
    <source>
        <dbReference type="Pfam" id="PF01051"/>
    </source>
</evidence>
<dbReference type="SUPFAM" id="SSF46785">
    <property type="entry name" value="Winged helix' DNA-binding domain"/>
    <property type="match status" value="1"/>
</dbReference>
<reference evidence="4 5" key="1">
    <citation type="submission" date="2023-12" db="EMBL/GenBank/DDBJ databases">
        <title>Novel species of the genus Arcicella isolated from rivers.</title>
        <authorList>
            <person name="Lu H."/>
        </authorList>
    </citation>
    <scope>NUCLEOTIDE SEQUENCE [LARGE SCALE GENOMIC DNA]</scope>
    <source>
        <strain evidence="4 5">KCTC 23307</strain>
    </source>
</reference>
<comment type="caution">
    <text evidence="4">The sequence shown here is derived from an EMBL/GenBank/DDBJ whole genome shotgun (WGS) entry which is preliminary data.</text>
</comment>
<keyword evidence="5" id="KW-1185">Reference proteome</keyword>
<accession>A0ABU5QG64</accession>
<dbReference type="InterPro" id="IPR000525">
    <property type="entry name" value="Initiator_Rep_WH1"/>
</dbReference>
<feature type="coiled-coil region" evidence="2">
    <location>
        <begin position="366"/>
        <end position="393"/>
    </location>
</feature>
<protein>
    <submittedName>
        <fullName evidence="4">Replication initiation protein</fullName>
    </submittedName>
</protein>
<name>A0ABU5QG64_9BACT</name>
<feature type="domain" description="Initiator Rep protein WH1" evidence="3">
    <location>
        <begin position="50"/>
        <end position="179"/>
    </location>
</feature>
<evidence type="ECO:0000256" key="1">
    <source>
        <dbReference type="ARBA" id="ARBA00038283"/>
    </source>
</evidence>
<organism evidence="4 5">
    <name type="scientific">Arcicella rigui</name>
    <dbReference type="NCBI Taxonomy" id="797020"/>
    <lineage>
        <taxon>Bacteria</taxon>
        <taxon>Pseudomonadati</taxon>
        <taxon>Bacteroidota</taxon>
        <taxon>Cytophagia</taxon>
        <taxon>Cytophagales</taxon>
        <taxon>Flectobacillaceae</taxon>
        <taxon>Arcicella</taxon>
    </lineage>
</organism>
<dbReference type="Gene3D" id="1.10.10.10">
    <property type="entry name" value="Winged helix-like DNA-binding domain superfamily/Winged helix DNA-binding domain"/>
    <property type="match status" value="2"/>
</dbReference>
<dbReference type="Pfam" id="PF21205">
    <property type="entry name" value="Rep3_C"/>
    <property type="match status" value="1"/>
</dbReference>
<dbReference type="Proteomes" id="UP001302949">
    <property type="component" value="Unassembled WGS sequence"/>
</dbReference>